<evidence type="ECO:0000256" key="1">
    <source>
        <dbReference type="SAM" id="MobiDB-lite"/>
    </source>
</evidence>
<feature type="region of interest" description="Disordered" evidence="1">
    <location>
        <begin position="26"/>
        <end position="64"/>
    </location>
</feature>
<keyword evidence="3" id="KW-1185">Reference proteome</keyword>
<dbReference type="EMBL" id="JAUESC010000384">
    <property type="protein sequence ID" value="KAK0583001.1"/>
    <property type="molecule type" value="Genomic_DNA"/>
</dbReference>
<evidence type="ECO:0000313" key="2">
    <source>
        <dbReference type="EMBL" id="KAK0583001.1"/>
    </source>
</evidence>
<reference evidence="2" key="2">
    <citation type="submission" date="2023-06" db="EMBL/GenBank/DDBJ databases">
        <authorList>
            <person name="Swenson N.G."/>
            <person name="Wegrzyn J.L."/>
            <person name="Mcevoy S.L."/>
        </authorList>
    </citation>
    <scope>NUCLEOTIDE SEQUENCE</scope>
    <source>
        <strain evidence="2">NS2018</strain>
        <tissue evidence="2">Leaf</tissue>
    </source>
</reference>
<protein>
    <submittedName>
        <fullName evidence="2">Uncharacterized protein</fullName>
    </submittedName>
</protein>
<proteinExistence type="predicted"/>
<gene>
    <name evidence="2" type="ORF">LWI29_032177</name>
</gene>
<evidence type="ECO:0000313" key="3">
    <source>
        <dbReference type="Proteomes" id="UP001168877"/>
    </source>
</evidence>
<dbReference type="AlphaFoldDB" id="A0AA39VKK6"/>
<comment type="caution">
    <text evidence="2">The sequence shown here is derived from an EMBL/GenBank/DDBJ whole genome shotgun (WGS) entry which is preliminary data.</text>
</comment>
<accession>A0AA39VKK6</accession>
<feature type="compositionally biased region" description="Basic and acidic residues" evidence="1">
    <location>
        <begin position="31"/>
        <end position="43"/>
    </location>
</feature>
<reference evidence="2" key="1">
    <citation type="journal article" date="2022" name="Plant J.">
        <title>Strategies of tolerance reflected in two North American maple genomes.</title>
        <authorList>
            <person name="McEvoy S.L."/>
            <person name="Sezen U.U."/>
            <person name="Trouern-Trend A."/>
            <person name="McMahon S.M."/>
            <person name="Schaberg P.G."/>
            <person name="Yang J."/>
            <person name="Wegrzyn J.L."/>
            <person name="Swenson N.G."/>
        </authorList>
    </citation>
    <scope>NUCLEOTIDE SEQUENCE</scope>
    <source>
        <strain evidence="2">NS2018</strain>
    </source>
</reference>
<dbReference type="Proteomes" id="UP001168877">
    <property type="component" value="Unassembled WGS sequence"/>
</dbReference>
<organism evidence="2 3">
    <name type="scientific">Acer saccharum</name>
    <name type="common">Sugar maple</name>
    <dbReference type="NCBI Taxonomy" id="4024"/>
    <lineage>
        <taxon>Eukaryota</taxon>
        <taxon>Viridiplantae</taxon>
        <taxon>Streptophyta</taxon>
        <taxon>Embryophyta</taxon>
        <taxon>Tracheophyta</taxon>
        <taxon>Spermatophyta</taxon>
        <taxon>Magnoliopsida</taxon>
        <taxon>eudicotyledons</taxon>
        <taxon>Gunneridae</taxon>
        <taxon>Pentapetalae</taxon>
        <taxon>rosids</taxon>
        <taxon>malvids</taxon>
        <taxon>Sapindales</taxon>
        <taxon>Sapindaceae</taxon>
        <taxon>Hippocastanoideae</taxon>
        <taxon>Acereae</taxon>
        <taxon>Acer</taxon>
    </lineage>
</organism>
<name>A0AA39VKK6_ACESA</name>
<sequence>MATAEVVDNLGSDSAPPNINVEELAQLSGKKIKDPSPREDPKVARRWKGKGMGPKSGEPHQDYPKRLEICKNRTIRMERGIIFEELSGTWVIKELNRLRWNTFATIQNPCNKALVHEFYTSKVLGILEDEGPVMVM</sequence>